<dbReference type="AlphaFoldDB" id="A0A1I7TNL7"/>
<evidence type="ECO:0000256" key="2">
    <source>
        <dbReference type="ARBA" id="ARBA00005273"/>
    </source>
</evidence>
<evidence type="ECO:0000256" key="11">
    <source>
        <dbReference type="RuleBase" id="RU368090"/>
    </source>
</evidence>
<dbReference type="GO" id="GO:0006289">
    <property type="term" value="P:nucleotide-excision repair"/>
    <property type="evidence" value="ECO:0007669"/>
    <property type="project" value="UniProtKB-UniRule"/>
</dbReference>
<name>A0A1I7TNL7_9PELO</name>
<comment type="subcellular location">
    <subcellularLocation>
        <location evidence="1 11">Nucleus</location>
    </subcellularLocation>
</comment>
<evidence type="ECO:0000256" key="8">
    <source>
        <dbReference type="ARBA" id="ARBA00023163"/>
    </source>
</evidence>
<keyword evidence="6 11" id="KW-0862">Zinc</keyword>
<keyword evidence="10 11" id="KW-0539">Nucleus</keyword>
<dbReference type="Proteomes" id="UP000095282">
    <property type="component" value="Unplaced"/>
</dbReference>
<evidence type="ECO:0000256" key="1">
    <source>
        <dbReference type="ARBA" id="ARBA00004123"/>
    </source>
</evidence>
<feature type="compositionally biased region" description="Low complexity" evidence="12">
    <location>
        <begin position="132"/>
        <end position="141"/>
    </location>
</feature>
<dbReference type="GO" id="GO:0005675">
    <property type="term" value="C:transcription factor TFIIH holo complex"/>
    <property type="evidence" value="ECO:0007669"/>
    <property type="project" value="UniProtKB-UniRule"/>
</dbReference>
<proteinExistence type="inferred from homology"/>
<evidence type="ECO:0000256" key="10">
    <source>
        <dbReference type="ARBA" id="ARBA00023242"/>
    </source>
</evidence>
<keyword evidence="3 11" id="KW-0479">Metal-binding</keyword>
<dbReference type="GO" id="GO:0006355">
    <property type="term" value="P:regulation of DNA-templated transcription"/>
    <property type="evidence" value="ECO:0007669"/>
    <property type="project" value="InterPro"/>
</dbReference>
<keyword evidence="4 11" id="KW-0227">DNA damage</keyword>
<dbReference type="GO" id="GO:0008270">
    <property type="term" value="F:zinc ion binding"/>
    <property type="evidence" value="ECO:0007669"/>
    <property type="project" value="UniProtKB-KW"/>
</dbReference>
<dbReference type="FunFam" id="3.40.50.410:FF:000156">
    <property type="entry name" value="General Transcription Factor homolog"/>
    <property type="match status" value="1"/>
</dbReference>
<dbReference type="STRING" id="1561998.A0A1I7TNL7"/>
<dbReference type="NCBIfam" id="TIGR00627">
    <property type="entry name" value="tfb4"/>
    <property type="match status" value="1"/>
</dbReference>
<dbReference type="GO" id="GO:0000439">
    <property type="term" value="C:transcription factor TFIIH core complex"/>
    <property type="evidence" value="ECO:0007669"/>
    <property type="project" value="UniProtKB-UniRule"/>
</dbReference>
<dbReference type="InterPro" id="IPR004600">
    <property type="entry name" value="TFIIH_Tfb4/GTF2H3"/>
</dbReference>
<evidence type="ECO:0000256" key="3">
    <source>
        <dbReference type="ARBA" id="ARBA00022723"/>
    </source>
</evidence>
<dbReference type="Pfam" id="PF03850">
    <property type="entry name" value="Tfb4"/>
    <property type="match status" value="1"/>
</dbReference>
<keyword evidence="8 11" id="KW-0804">Transcription</keyword>
<evidence type="ECO:0000256" key="5">
    <source>
        <dbReference type="ARBA" id="ARBA00022771"/>
    </source>
</evidence>
<evidence type="ECO:0000256" key="4">
    <source>
        <dbReference type="ARBA" id="ARBA00022763"/>
    </source>
</evidence>
<keyword evidence="7 11" id="KW-0805">Transcription regulation</keyword>
<comment type="subunit">
    <text evidence="11">Part of a TFIID-containing RNA polymerase II pre-initiation complex that is composed of TBP and at least GTF2A1, GTF2A2, GTF2E1, GTF2E2, GTF2F1, GTF2H2, GTF2H3, GTF2H4, GTF2H5, GTF2B, TCEA1, ERCC2, ERCC3, TAF1, TAF2, TAF3, TAF4, TAF5, TAF6, TAF7, TAF8, TAF9, TAF10, TAF11, TAF12 and TAF13. Component of the 7-subunit TFIIH core complex composed of XPB/ERCC3, XPD/ERCC2, GTF2H1, GTF2H2, GTF2H3, GTF2H4 and GTF2H5, which is active in NER. The core complex associates with the 3-subunit CDK-activating kinase (CAK) module composed of CCNH/cyclin H, CDK7 and MNAT1 to form the 10-subunit holoenzyme (holo-TFIIH) active in transcription. Interacts with RARA; the interaction requires prior phosphorylation of RARA on 'Ser-369' which then enhances interaction of RARA with CDK7.</text>
</comment>
<comment type="similarity">
    <text evidence="2 11">Belongs to the TFB4 family.</text>
</comment>
<feature type="region of interest" description="Disordered" evidence="12">
    <location>
        <begin position="128"/>
        <end position="150"/>
    </location>
</feature>
<protein>
    <recommendedName>
        <fullName evidence="11">General transcription factor IIH subunit 3</fullName>
    </recommendedName>
    <alternativeName>
        <fullName evidence="11">General transcription factor IIH polypeptide 3</fullName>
    </alternativeName>
</protein>
<evidence type="ECO:0000313" key="13">
    <source>
        <dbReference type="Proteomes" id="UP000095282"/>
    </source>
</evidence>
<evidence type="ECO:0000313" key="14">
    <source>
        <dbReference type="WBParaSite" id="Csp11.Scaffold629.g10227.t1"/>
    </source>
</evidence>
<evidence type="ECO:0000256" key="12">
    <source>
        <dbReference type="SAM" id="MobiDB-lite"/>
    </source>
</evidence>
<dbReference type="InterPro" id="IPR036465">
    <property type="entry name" value="vWFA_dom_sf"/>
</dbReference>
<evidence type="ECO:0000256" key="9">
    <source>
        <dbReference type="ARBA" id="ARBA00023204"/>
    </source>
</evidence>
<dbReference type="PANTHER" id="PTHR12831">
    <property type="entry name" value="TRANSCRIPTION INITIATION FACTOR IIH TFIIH , POLYPEPTIDE 3-RELATED"/>
    <property type="match status" value="1"/>
</dbReference>
<accession>A0A1I7TNL7</accession>
<dbReference type="Gene3D" id="3.40.50.410">
    <property type="entry name" value="von Willebrand factor, type A domain"/>
    <property type="match status" value="1"/>
</dbReference>
<organism evidence="13 14">
    <name type="scientific">Caenorhabditis tropicalis</name>
    <dbReference type="NCBI Taxonomy" id="1561998"/>
    <lineage>
        <taxon>Eukaryota</taxon>
        <taxon>Metazoa</taxon>
        <taxon>Ecdysozoa</taxon>
        <taxon>Nematoda</taxon>
        <taxon>Chromadorea</taxon>
        <taxon>Rhabditida</taxon>
        <taxon>Rhabditina</taxon>
        <taxon>Rhabditomorpha</taxon>
        <taxon>Rhabditoidea</taxon>
        <taxon>Rhabditidae</taxon>
        <taxon>Peloderinae</taxon>
        <taxon>Caenorhabditis</taxon>
    </lineage>
</organism>
<reference evidence="14" key="1">
    <citation type="submission" date="2016-11" db="UniProtKB">
        <authorList>
            <consortium name="WormBaseParasite"/>
        </authorList>
    </citation>
    <scope>IDENTIFICATION</scope>
</reference>
<dbReference type="PANTHER" id="PTHR12831:SF0">
    <property type="entry name" value="GENERAL TRANSCRIPTION FACTOR IIH SUBUNIT 3"/>
    <property type="match status" value="1"/>
</dbReference>
<evidence type="ECO:0000256" key="6">
    <source>
        <dbReference type="ARBA" id="ARBA00022833"/>
    </source>
</evidence>
<keyword evidence="13" id="KW-1185">Reference proteome</keyword>
<evidence type="ECO:0000256" key="7">
    <source>
        <dbReference type="ARBA" id="ARBA00023015"/>
    </source>
</evidence>
<keyword evidence="9 11" id="KW-0234">DNA repair</keyword>
<dbReference type="WBParaSite" id="Csp11.Scaffold629.g10227.t1">
    <property type="protein sequence ID" value="Csp11.Scaffold629.g10227.t1"/>
    <property type="gene ID" value="Csp11.Scaffold629.g10227"/>
</dbReference>
<keyword evidence="5 11" id="KW-0863">Zinc-finger</keyword>
<sequence length="309" mass="33569">MSTLSVLVEASSCSWGKLTCQHGERTIGIILRAIVSFCNAHLGQSASNQLLVFAYGKNVEKKMIYSSARSENRNTSHVVVECLREILMGDCNNDDDVIGAPLGPALAHAFCHMKKHSRVATADPCDDSLGPAASSSNNDQSDSTKEKMTSRAVVTSMTQIMGSEHGSLMNLFFSAAKQCICVDVVSMGDDSTGGILQQAADITGGSFSHAQKPHDLLKILMTNMLTDPSYRTAFSKLSNSSVDYRASCACHHTLVSSGWVCSICLSVLCQYTPICKVCRAAFTITNLPKKPNRKRTLNFIRRYPIKSIR</sequence>
<comment type="function">
    <text evidence="11">Component of the general transcription and DNA repair factor IIH (TFIIH) core complex, which is involved in general and transcription-coupled nucleotide excision repair (NER) of damaged DNA and, when complexed to CAK, in RNA transcription by RNA polymerase II. In NER, TFIIH acts by opening DNA around the lesion to allow the excision of the damaged oligonucleotide and its replacement by a new DNA fragment. In transcription, TFIIH has an essential role in transcription initiation. When the pre-initiation complex (PIC) has been established, TFIIH is required for promoter opening and promoter escape. Phosphorylation of the C-terminal tail (CTD) of the largest subunit of RNA polymerase II by the kinase module CAK controls the initiation of transcription.</text>
</comment>
<dbReference type="eggNOG" id="KOG2487">
    <property type="taxonomic scope" value="Eukaryota"/>
</dbReference>